<dbReference type="NCBIfam" id="TIGR00229">
    <property type="entry name" value="sensory_box"/>
    <property type="match status" value="1"/>
</dbReference>
<name>F2IV55_POLGS</name>
<dbReference type="InterPro" id="IPR000014">
    <property type="entry name" value="PAS"/>
</dbReference>
<dbReference type="HOGENOM" id="CLU_000445_11_4_5"/>
<evidence type="ECO:0000313" key="7">
    <source>
        <dbReference type="Proteomes" id="UP000008130"/>
    </source>
</evidence>
<dbReference type="InterPro" id="IPR013655">
    <property type="entry name" value="PAS_fold_3"/>
</dbReference>
<feature type="domain" description="GGDEF" evidence="5">
    <location>
        <begin position="177"/>
        <end position="318"/>
    </location>
</feature>
<feature type="domain" description="PAS" evidence="3">
    <location>
        <begin position="20"/>
        <end position="89"/>
    </location>
</feature>
<dbReference type="FunFam" id="3.30.70.270:FF:000001">
    <property type="entry name" value="Diguanylate cyclase domain protein"/>
    <property type="match status" value="1"/>
</dbReference>
<dbReference type="Proteomes" id="UP000008130">
    <property type="component" value="Chromosome"/>
</dbReference>
<dbReference type="STRING" id="991905.SL003B_2963"/>
<dbReference type="InterPro" id="IPR000700">
    <property type="entry name" value="PAS-assoc_C"/>
</dbReference>
<dbReference type="InterPro" id="IPR050469">
    <property type="entry name" value="Diguanylate_Cyclase"/>
</dbReference>
<dbReference type="eggNOG" id="COG2202">
    <property type="taxonomic scope" value="Bacteria"/>
</dbReference>
<dbReference type="PROSITE" id="PS50887">
    <property type="entry name" value="GGDEF"/>
    <property type="match status" value="1"/>
</dbReference>
<dbReference type="PANTHER" id="PTHR45138">
    <property type="entry name" value="REGULATORY COMPONENTS OF SENSORY TRANSDUCTION SYSTEM"/>
    <property type="match status" value="1"/>
</dbReference>
<dbReference type="InterPro" id="IPR001610">
    <property type="entry name" value="PAC"/>
</dbReference>
<dbReference type="GO" id="GO:0052621">
    <property type="term" value="F:diguanylate cyclase activity"/>
    <property type="evidence" value="ECO:0007669"/>
    <property type="project" value="UniProtKB-EC"/>
</dbReference>
<dbReference type="PROSITE" id="PS50113">
    <property type="entry name" value="PAC"/>
    <property type="match status" value="1"/>
</dbReference>
<dbReference type="SMART" id="SM00086">
    <property type="entry name" value="PAC"/>
    <property type="match status" value="1"/>
</dbReference>
<comment type="catalytic activity">
    <reaction evidence="2">
        <text>2 GTP = 3',3'-c-di-GMP + 2 diphosphate</text>
        <dbReference type="Rhea" id="RHEA:24898"/>
        <dbReference type="ChEBI" id="CHEBI:33019"/>
        <dbReference type="ChEBI" id="CHEBI:37565"/>
        <dbReference type="ChEBI" id="CHEBI:58805"/>
        <dbReference type="EC" id="2.7.7.65"/>
    </reaction>
</comment>
<dbReference type="GO" id="GO:0005886">
    <property type="term" value="C:plasma membrane"/>
    <property type="evidence" value="ECO:0007669"/>
    <property type="project" value="TreeGrafter"/>
</dbReference>
<organism evidence="6 7">
    <name type="scientific">Polymorphum gilvum (strain LMG 25793 / CGMCC 1.9160 / SL003B-26A1)</name>
    <dbReference type="NCBI Taxonomy" id="991905"/>
    <lineage>
        <taxon>Bacteria</taxon>
        <taxon>Pseudomonadati</taxon>
        <taxon>Pseudomonadota</taxon>
        <taxon>Alphaproteobacteria</taxon>
        <taxon>Rhodobacterales</taxon>
        <taxon>Paracoccaceae</taxon>
        <taxon>Polymorphum</taxon>
    </lineage>
</organism>
<dbReference type="Gene3D" id="3.30.70.270">
    <property type="match status" value="1"/>
</dbReference>
<dbReference type="InterPro" id="IPR035965">
    <property type="entry name" value="PAS-like_dom_sf"/>
</dbReference>
<dbReference type="RefSeq" id="WP_013653699.1">
    <property type="nucleotide sequence ID" value="NC_015259.1"/>
</dbReference>
<evidence type="ECO:0000256" key="1">
    <source>
        <dbReference type="ARBA" id="ARBA00012528"/>
    </source>
</evidence>
<dbReference type="EMBL" id="CP002568">
    <property type="protein sequence ID" value="ADZ71386.1"/>
    <property type="molecule type" value="Genomic_DNA"/>
</dbReference>
<dbReference type="PATRIC" id="fig|991905.3.peg.3043"/>
<dbReference type="SMART" id="SM00091">
    <property type="entry name" value="PAS"/>
    <property type="match status" value="1"/>
</dbReference>
<evidence type="ECO:0000259" key="5">
    <source>
        <dbReference type="PROSITE" id="PS50887"/>
    </source>
</evidence>
<dbReference type="Pfam" id="PF08447">
    <property type="entry name" value="PAS_3"/>
    <property type="match status" value="1"/>
</dbReference>
<dbReference type="OrthoDB" id="9812260at2"/>
<protein>
    <recommendedName>
        <fullName evidence="1">diguanylate cyclase</fullName>
        <ecNumber evidence="1">2.7.7.65</ecNumber>
    </recommendedName>
</protein>
<dbReference type="PANTHER" id="PTHR45138:SF9">
    <property type="entry name" value="DIGUANYLATE CYCLASE DGCM-RELATED"/>
    <property type="match status" value="1"/>
</dbReference>
<feature type="domain" description="PAC" evidence="4">
    <location>
        <begin position="93"/>
        <end position="145"/>
    </location>
</feature>
<dbReference type="GO" id="GO:0043709">
    <property type="term" value="P:cell adhesion involved in single-species biofilm formation"/>
    <property type="evidence" value="ECO:0007669"/>
    <property type="project" value="TreeGrafter"/>
</dbReference>
<keyword evidence="7" id="KW-1185">Reference proteome</keyword>
<dbReference type="InterPro" id="IPR000160">
    <property type="entry name" value="GGDEF_dom"/>
</dbReference>
<reference evidence="6 7" key="1">
    <citation type="journal article" date="2011" name="J. Bacteriol.">
        <title>Complete genome sequence of Polymorphum gilvum SL003B-26A1T, a crude oil-degrading bacterium from oil-polluted saline soil.</title>
        <authorList>
            <person name="Li S.G."/>
            <person name="Tang Y.Q."/>
            <person name="Nie Y."/>
            <person name="Cai M."/>
            <person name="Wu X.L."/>
        </authorList>
    </citation>
    <scope>NUCLEOTIDE SEQUENCE [LARGE SCALE GENOMIC DNA]</scope>
    <source>
        <strain evidence="7">LMG 25793 / CGMCC 1.9160 / SL003B-26A1</strain>
    </source>
</reference>
<dbReference type="eggNOG" id="COG3706">
    <property type="taxonomic scope" value="Bacteria"/>
</dbReference>
<dbReference type="NCBIfam" id="TIGR00254">
    <property type="entry name" value="GGDEF"/>
    <property type="match status" value="1"/>
</dbReference>
<dbReference type="Gene3D" id="3.30.450.20">
    <property type="entry name" value="PAS domain"/>
    <property type="match status" value="1"/>
</dbReference>
<accession>F2IV55</accession>
<evidence type="ECO:0000259" key="4">
    <source>
        <dbReference type="PROSITE" id="PS50113"/>
    </source>
</evidence>
<dbReference type="PROSITE" id="PS50112">
    <property type="entry name" value="PAS"/>
    <property type="match status" value="1"/>
</dbReference>
<evidence type="ECO:0000256" key="2">
    <source>
        <dbReference type="ARBA" id="ARBA00034247"/>
    </source>
</evidence>
<dbReference type="KEGG" id="pgv:SL003B_2963"/>
<dbReference type="EC" id="2.7.7.65" evidence="1"/>
<dbReference type="CDD" id="cd01949">
    <property type="entry name" value="GGDEF"/>
    <property type="match status" value="1"/>
</dbReference>
<dbReference type="CDD" id="cd00130">
    <property type="entry name" value="PAS"/>
    <property type="match status" value="1"/>
</dbReference>
<dbReference type="GO" id="GO:1902201">
    <property type="term" value="P:negative regulation of bacterial-type flagellum-dependent cell motility"/>
    <property type="evidence" value="ECO:0007669"/>
    <property type="project" value="TreeGrafter"/>
</dbReference>
<evidence type="ECO:0000259" key="3">
    <source>
        <dbReference type="PROSITE" id="PS50112"/>
    </source>
</evidence>
<sequence>MLRPLKKIVAFLRGSPSTEDGVDFKLLADTAMDLIVQLGPDRTIRYVSPSVTDLLGWHPEEITQEWAPFIHPDDLPILNASSLRLASGELDCYRAEFRVYAKDGSLRWMEGFSRRIPGETTAARGIVVTMRDITDRKELEERLALMAQTDGLTGLANRRAFDAALEREWQRTLREKSQISLLLIDLDHFKGINDMYGHQVGDDCLRAVAAVVGATARRPSDLAARYGGEELTLILPGTDKDAAAAIAEALRRDVEALRLPNEANPAGNGVLTVSIGAATAFARIGGSIAMPEGLVMAADNALYRAKEDGRNRVVTSVLLAPGDRL</sequence>
<dbReference type="InterPro" id="IPR029787">
    <property type="entry name" value="Nucleotide_cyclase"/>
</dbReference>
<dbReference type="Pfam" id="PF00990">
    <property type="entry name" value="GGDEF"/>
    <property type="match status" value="1"/>
</dbReference>
<proteinExistence type="predicted"/>
<dbReference type="SMART" id="SM00267">
    <property type="entry name" value="GGDEF"/>
    <property type="match status" value="1"/>
</dbReference>
<evidence type="ECO:0000313" key="6">
    <source>
        <dbReference type="EMBL" id="ADZ71386.1"/>
    </source>
</evidence>
<dbReference type="InterPro" id="IPR043128">
    <property type="entry name" value="Rev_trsase/Diguanyl_cyclase"/>
</dbReference>
<dbReference type="SUPFAM" id="SSF55073">
    <property type="entry name" value="Nucleotide cyclase"/>
    <property type="match status" value="1"/>
</dbReference>
<dbReference type="AlphaFoldDB" id="F2IV55"/>
<gene>
    <name evidence="6" type="ordered locus">SL003B_2963</name>
</gene>
<dbReference type="SUPFAM" id="SSF55785">
    <property type="entry name" value="PYP-like sensor domain (PAS domain)"/>
    <property type="match status" value="1"/>
</dbReference>